<feature type="active site" description="Proton donor/acceptor" evidence="6">
    <location>
        <position position="89"/>
    </location>
</feature>
<gene>
    <name evidence="6 7" type="primary">deoC</name>
    <name evidence="7" type="ORF">AB8U03_09790</name>
</gene>
<dbReference type="EC" id="4.1.2.4" evidence="6"/>
<keyword evidence="2 6" id="KW-0963">Cytoplasm</keyword>
<dbReference type="Pfam" id="PF01791">
    <property type="entry name" value="DeoC"/>
    <property type="match status" value="1"/>
</dbReference>
<comment type="subcellular location">
    <subcellularLocation>
        <location evidence="6">Cytoplasm</location>
    </subcellularLocation>
</comment>
<dbReference type="RefSeq" id="WP_369704372.1">
    <property type="nucleotide sequence ID" value="NZ_JBGEWD010000008.1"/>
</dbReference>
<dbReference type="InterPro" id="IPR028581">
    <property type="entry name" value="DeoC_typeI"/>
</dbReference>
<keyword evidence="3 6" id="KW-0456">Lyase</keyword>
<dbReference type="Gene3D" id="3.20.20.70">
    <property type="entry name" value="Aldolase class I"/>
    <property type="match status" value="1"/>
</dbReference>
<dbReference type="EMBL" id="JBGEWD010000008">
    <property type="protein sequence ID" value="MEY8000480.1"/>
    <property type="molecule type" value="Genomic_DNA"/>
</dbReference>
<comment type="pathway">
    <text evidence="6">Carbohydrate degradation; 2-deoxy-D-ribose 1-phosphate degradation; D-glyceraldehyde 3-phosphate and acetaldehyde from 2-deoxy-alpha-D-ribose 1-phosphate: step 2/2.</text>
</comment>
<comment type="catalytic activity">
    <reaction evidence="5 6">
        <text>2-deoxy-D-ribose 5-phosphate = D-glyceraldehyde 3-phosphate + acetaldehyde</text>
        <dbReference type="Rhea" id="RHEA:12821"/>
        <dbReference type="ChEBI" id="CHEBI:15343"/>
        <dbReference type="ChEBI" id="CHEBI:59776"/>
        <dbReference type="ChEBI" id="CHEBI:62877"/>
        <dbReference type="EC" id="4.1.2.4"/>
    </reaction>
</comment>
<proteinExistence type="inferred from homology"/>
<sequence length="214" mass="22971">MNIAKLIDHTALKPETTKSQIIKLTEEAKQYNFASVCVNPTWVKLASEKLKDSEVKVCTVIGFPLGASTTETKVFETKDAIKNGAQEIDMVINIGELKNKNDAYVENDINSVVKAAKGKALVKVILETCLLTREEKVRACRIAKKAGADFVKTSTGFSKGGAKAEDVRLMRDTVGKDMGVKASGGIHTRQEALEMIKAGASRIGASAGIAIVSE</sequence>
<protein>
    <recommendedName>
        <fullName evidence="6">Deoxyribose-phosphate aldolase</fullName>
        <shortName evidence="6">DERA</shortName>
        <ecNumber evidence="6">4.1.2.4</ecNumber>
    </recommendedName>
    <alternativeName>
        <fullName evidence="6">2-deoxy-D-ribose 5-phosphate aldolase</fullName>
    </alternativeName>
    <alternativeName>
        <fullName evidence="6">Phosphodeoxyriboaldolase</fullName>
        <shortName evidence="6">Deoxyriboaldolase</shortName>
    </alternativeName>
</protein>
<dbReference type="InterPro" id="IPR002915">
    <property type="entry name" value="DeoC/FbaB/LacD_aldolase"/>
</dbReference>
<dbReference type="GO" id="GO:0004139">
    <property type="term" value="F:deoxyribose-phosphate aldolase activity"/>
    <property type="evidence" value="ECO:0007669"/>
    <property type="project" value="UniProtKB-EC"/>
</dbReference>
<keyword evidence="8" id="KW-1185">Reference proteome</keyword>
<dbReference type="PIRSF" id="PIRSF001357">
    <property type="entry name" value="DeoC"/>
    <property type="match status" value="1"/>
</dbReference>
<dbReference type="CDD" id="cd00959">
    <property type="entry name" value="DeoC"/>
    <property type="match status" value="1"/>
</dbReference>
<dbReference type="SUPFAM" id="SSF51569">
    <property type="entry name" value="Aldolase"/>
    <property type="match status" value="1"/>
</dbReference>
<comment type="caution">
    <text evidence="7">The sequence shown here is derived from an EMBL/GenBank/DDBJ whole genome shotgun (WGS) entry which is preliminary data.</text>
</comment>
<evidence type="ECO:0000256" key="4">
    <source>
        <dbReference type="ARBA" id="ARBA00023270"/>
    </source>
</evidence>
<name>A0ABV4BSI6_9CLOT</name>
<evidence type="ECO:0000256" key="6">
    <source>
        <dbReference type="HAMAP-Rule" id="MF_00114"/>
    </source>
</evidence>
<evidence type="ECO:0000313" key="7">
    <source>
        <dbReference type="EMBL" id="MEY8000480.1"/>
    </source>
</evidence>
<comment type="similarity">
    <text evidence="1 6">Belongs to the DeoC/FbaB aldolase family. DeoC type 1 subfamily.</text>
</comment>
<comment type="function">
    <text evidence="6">Catalyzes a reversible aldol reaction between acetaldehyde and D-glyceraldehyde 3-phosphate to generate 2-deoxy-D-ribose 5-phosphate.</text>
</comment>
<evidence type="ECO:0000256" key="1">
    <source>
        <dbReference type="ARBA" id="ARBA00010936"/>
    </source>
</evidence>
<dbReference type="NCBIfam" id="TIGR00126">
    <property type="entry name" value="deoC"/>
    <property type="match status" value="1"/>
</dbReference>
<dbReference type="HAMAP" id="MF_00114">
    <property type="entry name" value="DeoC_type1"/>
    <property type="match status" value="1"/>
</dbReference>
<feature type="active site" description="Schiff-base intermediate with acetaldehyde" evidence="6">
    <location>
        <position position="152"/>
    </location>
</feature>
<reference evidence="7 8" key="1">
    <citation type="submission" date="2024-08" db="EMBL/GenBank/DDBJ databases">
        <title>Clostridium lapicellarii sp. nov., and Clostridium renhuaiense sp. nov., two species isolated from the mud in a fermentation cellar used for producing sauce-flavour Chinese liquors.</title>
        <authorList>
            <person name="Yang F."/>
            <person name="Wang H."/>
            <person name="Chen L.Q."/>
            <person name="Zhou N."/>
            <person name="Lu J.J."/>
            <person name="Pu X.X."/>
            <person name="Wan B."/>
            <person name="Wang L."/>
            <person name="Liu S.J."/>
        </authorList>
    </citation>
    <scope>NUCLEOTIDE SEQUENCE [LARGE SCALE GENOMIC DNA]</scope>
    <source>
        <strain evidence="7 8">MT-5</strain>
    </source>
</reference>
<evidence type="ECO:0000313" key="8">
    <source>
        <dbReference type="Proteomes" id="UP001564657"/>
    </source>
</evidence>
<dbReference type="Proteomes" id="UP001564657">
    <property type="component" value="Unassembled WGS sequence"/>
</dbReference>
<feature type="active site" description="Proton donor/acceptor" evidence="6">
    <location>
        <position position="181"/>
    </location>
</feature>
<accession>A0ABV4BSI6</accession>
<evidence type="ECO:0000256" key="3">
    <source>
        <dbReference type="ARBA" id="ARBA00023239"/>
    </source>
</evidence>
<dbReference type="SMART" id="SM01133">
    <property type="entry name" value="DeoC"/>
    <property type="match status" value="1"/>
</dbReference>
<dbReference type="InterPro" id="IPR013785">
    <property type="entry name" value="Aldolase_TIM"/>
</dbReference>
<organism evidence="7 8">
    <name type="scientific">Clostridium moutaii</name>
    <dbReference type="NCBI Taxonomy" id="3240932"/>
    <lineage>
        <taxon>Bacteria</taxon>
        <taxon>Bacillati</taxon>
        <taxon>Bacillota</taxon>
        <taxon>Clostridia</taxon>
        <taxon>Eubacteriales</taxon>
        <taxon>Clostridiaceae</taxon>
        <taxon>Clostridium</taxon>
    </lineage>
</organism>
<evidence type="ECO:0000256" key="5">
    <source>
        <dbReference type="ARBA" id="ARBA00048791"/>
    </source>
</evidence>
<keyword evidence="4 6" id="KW-0704">Schiff base</keyword>
<dbReference type="PANTHER" id="PTHR10889">
    <property type="entry name" value="DEOXYRIBOSE-PHOSPHATE ALDOLASE"/>
    <property type="match status" value="1"/>
</dbReference>
<evidence type="ECO:0000256" key="2">
    <source>
        <dbReference type="ARBA" id="ARBA00022490"/>
    </source>
</evidence>
<dbReference type="InterPro" id="IPR011343">
    <property type="entry name" value="DeoC"/>
</dbReference>
<dbReference type="PANTHER" id="PTHR10889:SF1">
    <property type="entry name" value="DEOXYRIBOSE-PHOSPHATE ALDOLASE"/>
    <property type="match status" value="1"/>
</dbReference>